<accession>A0A0K8PLU0</accession>
<dbReference type="PANTHER" id="PTHR43611:SF3">
    <property type="entry name" value="FLAVIN MONONUCLEOTIDE HYDROLASE 1, CHLOROPLATIC"/>
    <property type="match status" value="1"/>
</dbReference>
<dbReference type="RefSeq" id="WP_059418377.1">
    <property type="nucleotide sequence ID" value="NZ_DF968278.1"/>
</dbReference>
<dbReference type="OrthoDB" id="9797415at2"/>
<dbReference type="PANTHER" id="PTHR43611">
    <property type="entry name" value="ALPHA-D-GLUCOSE 1-PHOSPHATE PHOSPHATASE"/>
    <property type="match status" value="1"/>
</dbReference>
<keyword evidence="1" id="KW-0378">Hydrolase</keyword>
<reference evidence="1" key="1">
    <citation type="journal article" date="2015" name="Genome Announc.">
        <title>Draft Genome Sequence of Thiostrepton-Producing Streptomyces azureus ATCC 14921.</title>
        <authorList>
            <person name="Sakihara K."/>
            <person name="Maeda J."/>
            <person name="Tashiro K."/>
            <person name="Fujino Y."/>
            <person name="Kuhara S."/>
            <person name="Ohshima T."/>
            <person name="Ogata S."/>
            <person name="Doi K."/>
        </authorList>
    </citation>
    <scope>NUCLEOTIDE SEQUENCE [LARGE SCALE GENOMIC DNA]</scope>
    <source>
        <strain evidence="1">ATCC14921</strain>
    </source>
</reference>
<dbReference type="PATRIC" id="fig|146537.3.peg.3903"/>
<name>A0A0K8PLU0_STRAJ</name>
<dbReference type="NCBIfam" id="TIGR01549">
    <property type="entry name" value="HAD-SF-IA-v1"/>
    <property type="match status" value="1"/>
</dbReference>
<organism evidence="1 2">
    <name type="scientific">Streptomyces azureus</name>
    <dbReference type="NCBI Taxonomy" id="146537"/>
    <lineage>
        <taxon>Bacteria</taxon>
        <taxon>Bacillati</taxon>
        <taxon>Actinomycetota</taxon>
        <taxon>Actinomycetes</taxon>
        <taxon>Kitasatosporales</taxon>
        <taxon>Streptomycetaceae</taxon>
        <taxon>Streptomyces</taxon>
    </lineage>
</organism>
<gene>
    <name evidence="1" type="ORF">SAZU_3711</name>
</gene>
<keyword evidence="2" id="KW-1185">Reference proteome</keyword>
<dbReference type="Pfam" id="PF00702">
    <property type="entry name" value="Hydrolase"/>
    <property type="match status" value="1"/>
</dbReference>
<dbReference type="PRINTS" id="PR00413">
    <property type="entry name" value="HADHALOGNASE"/>
</dbReference>
<dbReference type="AlphaFoldDB" id="A0A0K8PLU0"/>
<sequence>MTVINTCGRPFDAVLCDLDNVIRFYDLTRLAGLEQMAGLAEGTTTRVAYAPEIDLPLLLGKISKEEWVEAIVLGLAGEISEPQARELGTALAEAPFWADEVVVTMLRRMREHMPLVLVTNATLELESDLASLGLSDLADHVVSSARVGVVKPDREIYEIAAKRAETDIERCLFIDDRLENIEAAVALGMTGLHYRKPEDLQKALSFALDA</sequence>
<dbReference type="Gene3D" id="3.40.50.1000">
    <property type="entry name" value="HAD superfamily/HAD-like"/>
    <property type="match status" value="1"/>
</dbReference>
<dbReference type="SUPFAM" id="SSF56784">
    <property type="entry name" value="HAD-like"/>
    <property type="match status" value="1"/>
</dbReference>
<dbReference type="InterPro" id="IPR023214">
    <property type="entry name" value="HAD_sf"/>
</dbReference>
<dbReference type="NCBIfam" id="TIGR01509">
    <property type="entry name" value="HAD-SF-IA-v3"/>
    <property type="match status" value="1"/>
</dbReference>
<dbReference type="Proteomes" id="UP000053859">
    <property type="component" value="Unassembled WGS sequence"/>
</dbReference>
<dbReference type="EMBL" id="DF968278">
    <property type="protein sequence ID" value="GAP48846.1"/>
    <property type="molecule type" value="Genomic_DNA"/>
</dbReference>
<dbReference type="InterPro" id="IPR036412">
    <property type="entry name" value="HAD-like_sf"/>
</dbReference>
<protein>
    <submittedName>
        <fullName evidence="1">HAD-superfamily hydrolase</fullName>
    </submittedName>
</protein>
<evidence type="ECO:0000313" key="1">
    <source>
        <dbReference type="EMBL" id="GAP48846.1"/>
    </source>
</evidence>
<dbReference type="InterPro" id="IPR006439">
    <property type="entry name" value="HAD-SF_hydro_IA"/>
</dbReference>
<proteinExistence type="predicted"/>
<dbReference type="GO" id="GO:0016787">
    <property type="term" value="F:hydrolase activity"/>
    <property type="evidence" value="ECO:0007669"/>
    <property type="project" value="UniProtKB-KW"/>
</dbReference>
<evidence type="ECO:0000313" key="2">
    <source>
        <dbReference type="Proteomes" id="UP000053859"/>
    </source>
</evidence>